<evidence type="ECO:0000256" key="3">
    <source>
        <dbReference type="ARBA" id="ARBA00022801"/>
    </source>
</evidence>
<dbReference type="Gene3D" id="2.60.120.380">
    <property type="match status" value="1"/>
</dbReference>
<dbReference type="SMART" id="SM00230">
    <property type="entry name" value="CysPc"/>
    <property type="match status" value="1"/>
</dbReference>
<dbReference type="InterPro" id="IPR022683">
    <property type="entry name" value="Calpain_III"/>
</dbReference>
<dbReference type="PANTHER" id="PTHR46143">
    <property type="entry name" value="CALPAIN-7"/>
    <property type="match status" value="1"/>
</dbReference>
<dbReference type="InterPro" id="IPR051297">
    <property type="entry name" value="PalB/RIM13"/>
</dbReference>
<evidence type="ECO:0000256" key="4">
    <source>
        <dbReference type="ARBA" id="ARBA00022807"/>
    </source>
</evidence>
<dbReference type="Pfam" id="PF00648">
    <property type="entry name" value="Peptidase_C2"/>
    <property type="match status" value="1"/>
</dbReference>
<dbReference type="InterPro" id="IPR001300">
    <property type="entry name" value="Peptidase_C2_calpain_cat"/>
</dbReference>
<feature type="region of interest" description="Disordered" evidence="7">
    <location>
        <begin position="744"/>
        <end position="777"/>
    </location>
</feature>
<keyword evidence="2 5" id="KW-0645">Protease</keyword>
<evidence type="ECO:0000313" key="10">
    <source>
        <dbReference type="RefSeq" id="XP_030977913.1"/>
    </source>
</evidence>
<feature type="active site" evidence="5">
    <location>
        <position position="185"/>
    </location>
</feature>
<keyword evidence="4 5" id="KW-0788">Thiol protease</keyword>
<reference evidence="10" key="2">
    <citation type="submission" date="2019-10" db="EMBL/GenBank/DDBJ databases">
        <authorList>
            <consortium name="NCBI Genome Project"/>
        </authorList>
    </citation>
    <scope>NUCLEOTIDE SEQUENCE</scope>
    <source>
        <strain evidence="10">NI907</strain>
    </source>
</reference>
<dbReference type="GeneID" id="41964799"/>
<feature type="coiled-coil region" evidence="6">
    <location>
        <begin position="4"/>
        <end position="64"/>
    </location>
</feature>
<dbReference type="GO" id="GO:0004198">
    <property type="term" value="F:calcium-dependent cysteine-type endopeptidase activity"/>
    <property type="evidence" value="ECO:0007669"/>
    <property type="project" value="InterPro"/>
</dbReference>
<keyword evidence="3 5" id="KW-0378">Hydrolase</keyword>
<organism evidence="9 10">
    <name type="scientific">Pyricularia grisea</name>
    <name type="common">Crabgrass-specific blast fungus</name>
    <name type="synonym">Magnaporthe grisea</name>
    <dbReference type="NCBI Taxonomy" id="148305"/>
    <lineage>
        <taxon>Eukaryota</taxon>
        <taxon>Fungi</taxon>
        <taxon>Dikarya</taxon>
        <taxon>Ascomycota</taxon>
        <taxon>Pezizomycotina</taxon>
        <taxon>Sordariomycetes</taxon>
        <taxon>Sordariomycetidae</taxon>
        <taxon>Magnaporthales</taxon>
        <taxon>Pyriculariaceae</taxon>
        <taxon>Pyricularia</taxon>
    </lineage>
</organism>
<sequence>MGPYQEFERLARQATTNSEALRNAIAAAEACFQAVDHASSPAEKARLTRKLKELLAYAEQLKKGPSPQTCPVAPGQSRRLPTSEKTIILRSSRLHGHVFPPWEAPPSANNFRLADDGTLYQDESEFCLSPRQQDIFAGWKRPSEMFSLPTRAGDGGNNAAHKLPSTLMQRATTENDLVQDITTDCSVVASLCAAMKHLSCREKPLLADLMYPFDATSSTPLMSENGKYVFKMNFNGCFRHVSIDDRLPASRTSRTLFVVDRKNPQLIWPALMEKAYLKIRGGGYDFPGSNSGTDLWVLTGWIPEQIFLHEDTEPDQSWARIKDGYDRGEVVVTLGTGRLSHEEEEALGLAGEHDYAVMDVRVENGVRRMLVKNPWCDGLIWKGVGSSAVLEPKTTPNSPAGNSPASLTDGMTGTFWISFEDIVQNFESLYLNWNPSLFSHRQDHHFTWDIPDPMLANSFARNPQYSICAQADGTVWALLDRHFHDEELTITRNRLSTSSARRSTSLPDSLGFMSLFLFSNTGGSRIQLPDRPRWLQKQPFVDSPQTLLRFRARRGERYTLAVAQSSLPLPKYNFSLSFFSRSPLEVSKADPEHAHYTTITGSWTRRSAGGNGAEPTYLSNPQYSIKVTTPTAISLLLCTDNQDLPLHVDLLWSGTGVAASGNAREIVASSGEYRRGSALCAVSRSCPASTAAGGASVLQPGMYIAVLSTFEPGQLASYTLEIGSSAPDGPVVVAPAARTGAAAGRLRTALPPVPQLPPSRYPPTTAHDDQDSSDARGHRAPVIVSRLTRLSVAVAPRSGGVHAVRVRLEAGTNAHRRELAFSGGDTHEFVDAARGARTLEVDVDPGLAQREGGLWVVIEQMGGGNGNGAAAAYVAAPTVVEVFSDNPVQLGPWEYNEH</sequence>
<dbReference type="Gene3D" id="3.90.70.10">
    <property type="entry name" value="Cysteine proteinases"/>
    <property type="match status" value="1"/>
</dbReference>
<feature type="compositionally biased region" description="Basic and acidic residues" evidence="7">
    <location>
        <begin position="766"/>
        <end position="777"/>
    </location>
</feature>
<comment type="similarity">
    <text evidence="1">Belongs to the peptidase C2 family. PalB/RIM13 subfamily.</text>
</comment>
<feature type="compositionally biased region" description="Pro residues" evidence="7">
    <location>
        <begin position="751"/>
        <end position="761"/>
    </location>
</feature>
<reference evidence="10" key="1">
    <citation type="journal article" date="2019" name="Mol. Biol. Evol.">
        <title>Blast fungal genomes show frequent chromosomal changes, gene gains and losses, and effector gene turnover.</title>
        <authorList>
            <person name="Gomez Luciano L.B."/>
            <person name="Jason Tsai I."/>
            <person name="Chuma I."/>
            <person name="Tosa Y."/>
            <person name="Chen Y.H."/>
            <person name="Li J.Y."/>
            <person name="Li M.Y."/>
            <person name="Jade Lu M.Y."/>
            <person name="Nakayashiki H."/>
            <person name="Li W.H."/>
        </authorList>
    </citation>
    <scope>NUCLEOTIDE SEQUENCE</scope>
    <source>
        <strain evidence="10">NI907</strain>
    </source>
</reference>
<accession>A0A6P8ASN0</accession>
<dbReference type="SUPFAM" id="SSF54001">
    <property type="entry name" value="Cysteine proteinases"/>
    <property type="match status" value="1"/>
</dbReference>
<evidence type="ECO:0000256" key="1">
    <source>
        <dbReference type="ARBA" id="ARBA00010193"/>
    </source>
</evidence>
<evidence type="ECO:0000259" key="8">
    <source>
        <dbReference type="PROSITE" id="PS50203"/>
    </source>
</evidence>
<dbReference type="Pfam" id="PF25435">
    <property type="entry name" value="PalB_C"/>
    <property type="match status" value="1"/>
</dbReference>
<keyword evidence="6" id="KW-0175">Coiled coil</keyword>
<evidence type="ECO:0000256" key="7">
    <source>
        <dbReference type="SAM" id="MobiDB-lite"/>
    </source>
</evidence>
<feature type="active site" evidence="5">
    <location>
        <position position="353"/>
    </location>
</feature>
<feature type="active site" evidence="5">
    <location>
        <position position="373"/>
    </location>
</feature>
<feature type="domain" description="Calpain catalytic" evidence="8">
    <location>
        <begin position="96"/>
        <end position="435"/>
    </location>
</feature>
<dbReference type="KEGG" id="pgri:PgNI_09910"/>
<dbReference type="PANTHER" id="PTHR46143:SF1">
    <property type="entry name" value="CALPAIN-7"/>
    <property type="match status" value="1"/>
</dbReference>
<dbReference type="InterPro" id="IPR038765">
    <property type="entry name" value="Papain-like_cys_pep_sf"/>
</dbReference>
<proteinExistence type="inferred from homology"/>
<dbReference type="AlphaFoldDB" id="A0A6P8ASN0"/>
<dbReference type="Proteomes" id="UP000515153">
    <property type="component" value="Unplaced"/>
</dbReference>
<dbReference type="SUPFAM" id="SSF49758">
    <property type="entry name" value="Calpain large subunit, middle domain (domain III)"/>
    <property type="match status" value="2"/>
</dbReference>
<evidence type="ECO:0000313" key="9">
    <source>
        <dbReference type="Proteomes" id="UP000515153"/>
    </source>
</evidence>
<dbReference type="RefSeq" id="XP_030977913.1">
    <property type="nucleotide sequence ID" value="XM_031129891.1"/>
</dbReference>
<dbReference type="GO" id="GO:0006508">
    <property type="term" value="P:proteolysis"/>
    <property type="evidence" value="ECO:0007669"/>
    <property type="project" value="UniProtKB-KW"/>
</dbReference>
<keyword evidence="9" id="KW-1185">Reference proteome</keyword>
<dbReference type="PROSITE" id="PS50203">
    <property type="entry name" value="CALPAIN_CAT"/>
    <property type="match status" value="1"/>
</dbReference>
<protein>
    <recommendedName>
        <fullName evidence="8">Calpain catalytic domain-containing protein</fullName>
    </recommendedName>
</protein>
<evidence type="ECO:0000256" key="2">
    <source>
        <dbReference type="ARBA" id="ARBA00022670"/>
    </source>
</evidence>
<name>A0A6P8ASN0_PYRGI</name>
<reference evidence="10" key="3">
    <citation type="submission" date="2025-08" db="UniProtKB">
        <authorList>
            <consortium name="RefSeq"/>
        </authorList>
    </citation>
    <scope>IDENTIFICATION</scope>
    <source>
        <strain evidence="10">NI907</strain>
    </source>
</reference>
<evidence type="ECO:0000256" key="6">
    <source>
        <dbReference type="SAM" id="Coils"/>
    </source>
</evidence>
<evidence type="ECO:0000256" key="5">
    <source>
        <dbReference type="PROSITE-ProRule" id="PRU00239"/>
    </source>
</evidence>
<dbReference type="InterPro" id="IPR036213">
    <property type="entry name" value="Calpain_III_sf"/>
</dbReference>
<dbReference type="SMART" id="SM00720">
    <property type="entry name" value="calpain_III"/>
    <property type="match status" value="1"/>
</dbReference>
<gene>
    <name evidence="10" type="ORF">PgNI_09910</name>
</gene>